<comment type="caution">
    <text evidence="2">The sequence shown here is derived from an EMBL/GenBank/DDBJ whole genome shotgun (WGS) entry which is preliminary data.</text>
</comment>
<dbReference type="RefSeq" id="WP_275566584.1">
    <property type="nucleotide sequence ID" value="NZ_JARGYC010000013.1"/>
</dbReference>
<accession>A0AAE3T7L4</accession>
<dbReference type="Proteomes" id="UP001220964">
    <property type="component" value="Unassembled WGS sequence"/>
</dbReference>
<evidence type="ECO:0000259" key="1">
    <source>
        <dbReference type="Pfam" id="PF13924"/>
    </source>
</evidence>
<dbReference type="InterPro" id="IPR024311">
    <property type="entry name" value="Lipocalin-like"/>
</dbReference>
<dbReference type="Pfam" id="PF13924">
    <property type="entry name" value="Lipocalin_5"/>
    <property type="match status" value="1"/>
</dbReference>
<feature type="domain" description="Lipocalin-like" evidence="1">
    <location>
        <begin position="10"/>
        <end position="132"/>
    </location>
</feature>
<gene>
    <name evidence="2" type="ORF">P1J78_06840</name>
</gene>
<keyword evidence="3" id="KW-1185">Reference proteome</keyword>
<dbReference type="EMBL" id="JARGYC010000013">
    <property type="protein sequence ID" value="MDF0600440.1"/>
    <property type="molecule type" value="Genomic_DNA"/>
</dbReference>
<evidence type="ECO:0000313" key="2">
    <source>
        <dbReference type="EMBL" id="MDF0600440.1"/>
    </source>
</evidence>
<sequence>MAEDRSDLLIGVWRLVEITNTDADGNLLPSSYGPRKMGLITFNDDHRMMVVISDGRDELPEGRAREYSSYTGRYTFDGETLRTRVDGSLPPERVGTLQTRPARIEGNRVTLTAPPVEIDGVVNYRDLTWERIA</sequence>
<protein>
    <submittedName>
        <fullName evidence="2">Lipocalin-like domain-containing protein</fullName>
    </submittedName>
</protein>
<evidence type="ECO:0000313" key="3">
    <source>
        <dbReference type="Proteomes" id="UP001220964"/>
    </source>
</evidence>
<reference evidence="2" key="1">
    <citation type="submission" date="2023-03" db="EMBL/GenBank/DDBJ databases">
        <title>Multiphase analysis and comparison of six strains from genera Psychromarinibacter, Lutimaribacter, and Maritimibacter, including a novel species: Psychromarinibacter sediminicola sp. nov.</title>
        <authorList>
            <person name="Wang Y.-H."/>
            <person name="Ye M.-Q."/>
            <person name="Du Z.-J."/>
        </authorList>
    </citation>
    <scope>NUCLEOTIDE SEQUENCE</scope>
    <source>
        <strain evidence="2">C21-152</strain>
    </source>
</reference>
<organism evidence="2 3">
    <name type="scientific">Psychromarinibacter sediminicola</name>
    <dbReference type="NCBI Taxonomy" id="3033385"/>
    <lineage>
        <taxon>Bacteria</taxon>
        <taxon>Pseudomonadati</taxon>
        <taxon>Pseudomonadota</taxon>
        <taxon>Alphaproteobacteria</taxon>
        <taxon>Rhodobacterales</taxon>
        <taxon>Paracoccaceae</taxon>
        <taxon>Psychromarinibacter</taxon>
    </lineage>
</organism>
<name>A0AAE3T7L4_9RHOB</name>
<proteinExistence type="predicted"/>
<dbReference type="AlphaFoldDB" id="A0AAE3T7L4"/>